<name>A9AUK5_HERA2</name>
<dbReference type="AlphaFoldDB" id="A9AUK5"/>
<dbReference type="InterPro" id="IPR013525">
    <property type="entry name" value="ABC2_TM"/>
</dbReference>
<evidence type="ECO:0000256" key="2">
    <source>
        <dbReference type="ARBA" id="ARBA00007783"/>
    </source>
</evidence>
<comment type="subcellular location">
    <subcellularLocation>
        <location evidence="1">Cell membrane</location>
        <topology evidence="1">Multi-pass membrane protein</topology>
    </subcellularLocation>
</comment>
<proteinExistence type="inferred from homology"/>
<dbReference type="STRING" id="316274.Haur_1889"/>
<dbReference type="InterPro" id="IPR051449">
    <property type="entry name" value="ABC-2_transporter_component"/>
</dbReference>
<dbReference type="Gene3D" id="3.40.1710.10">
    <property type="entry name" value="abc type-2 transporter like domain"/>
    <property type="match status" value="1"/>
</dbReference>
<dbReference type="eggNOG" id="COG0842">
    <property type="taxonomic scope" value="Bacteria"/>
</dbReference>
<dbReference type="HOGENOM" id="CLU_039483_0_1_0"/>
<evidence type="ECO:0000256" key="6">
    <source>
        <dbReference type="ARBA" id="ARBA00022989"/>
    </source>
</evidence>
<evidence type="ECO:0000256" key="4">
    <source>
        <dbReference type="ARBA" id="ARBA00022475"/>
    </source>
</evidence>
<dbReference type="BioCyc" id="HAUR316274:GHYA-1918-MONOMER"/>
<evidence type="ECO:0000256" key="3">
    <source>
        <dbReference type="ARBA" id="ARBA00022448"/>
    </source>
</evidence>
<keyword evidence="11" id="KW-1185">Reference proteome</keyword>
<evidence type="ECO:0000256" key="8">
    <source>
        <dbReference type="SAM" id="Phobius"/>
    </source>
</evidence>
<feature type="transmembrane region" description="Helical" evidence="8">
    <location>
        <begin position="387"/>
        <end position="408"/>
    </location>
</feature>
<organism evidence="10 11">
    <name type="scientific">Herpetosiphon aurantiacus (strain ATCC 23779 / DSM 785 / 114-95)</name>
    <dbReference type="NCBI Taxonomy" id="316274"/>
    <lineage>
        <taxon>Bacteria</taxon>
        <taxon>Bacillati</taxon>
        <taxon>Chloroflexota</taxon>
        <taxon>Chloroflexia</taxon>
        <taxon>Herpetosiphonales</taxon>
        <taxon>Herpetosiphonaceae</taxon>
        <taxon>Herpetosiphon</taxon>
    </lineage>
</organism>
<dbReference type="PANTHER" id="PTHR30294:SF38">
    <property type="entry name" value="TRANSPORT PERMEASE PROTEIN"/>
    <property type="match status" value="1"/>
</dbReference>
<feature type="domain" description="ABC transmembrane type-2" evidence="9">
    <location>
        <begin position="189"/>
        <end position="413"/>
    </location>
</feature>
<dbReference type="PANTHER" id="PTHR30294">
    <property type="entry name" value="MEMBRANE COMPONENT OF ABC TRANSPORTER YHHJ-RELATED"/>
    <property type="match status" value="1"/>
</dbReference>
<keyword evidence="5 8" id="KW-0812">Transmembrane</keyword>
<comment type="similarity">
    <text evidence="2">Belongs to the ABC-2 integral membrane protein family.</text>
</comment>
<evidence type="ECO:0000313" key="11">
    <source>
        <dbReference type="Proteomes" id="UP000000787"/>
    </source>
</evidence>
<evidence type="ECO:0000256" key="5">
    <source>
        <dbReference type="ARBA" id="ARBA00022692"/>
    </source>
</evidence>
<keyword evidence="3" id="KW-0813">Transport</keyword>
<feature type="transmembrane region" description="Helical" evidence="8">
    <location>
        <begin position="21"/>
        <end position="41"/>
    </location>
</feature>
<gene>
    <name evidence="10" type="ordered locus">Haur_1889</name>
</gene>
<reference evidence="10 11" key="1">
    <citation type="journal article" date="2011" name="Stand. Genomic Sci.">
        <title>Complete genome sequence of the filamentous gliding predatory bacterium Herpetosiphon aurantiacus type strain (114-95(T)).</title>
        <authorList>
            <person name="Kiss H."/>
            <person name="Nett M."/>
            <person name="Domin N."/>
            <person name="Martin K."/>
            <person name="Maresca J.A."/>
            <person name="Copeland A."/>
            <person name="Lapidus A."/>
            <person name="Lucas S."/>
            <person name="Berry K.W."/>
            <person name="Glavina Del Rio T."/>
            <person name="Dalin E."/>
            <person name="Tice H."/>
            <person name="Pitluck S."/>
            <person name="Richardson P."/>
            <person name="Bruce D."/>
            <person name="Goodwin L."/>
            <person name="Han C."/>
            <person name="Detter J.C."/>
            <person name="Schmutz J."/>
            <person name="Brettin T."/>
            <person name="Land M."/>
            <person name="Hauser L."/>
            <person name="Kyrpides N.C."/>
            <person name="Ivanova N."/>
            <person name="Goker M."/>
            <person name="Woyke T."/>
            <person name="Klenk H.P."/>
            <person name="Bryant D.A."/>
        </authorList>
    </citation>
    <scope>NUCLEOTIDE SEQUENCE [LARGE SCALE GENOMIC DNA]</scope>
    <source>
        <strain evidence="11">ATCC 23779 / DSM 785 / 114-95</strain>
    </source>
</reference>
<evidence type="ECO:0000256" key="1">
    <source>
        <dbReference type="ARBA" id="ARBA00004651"/>
    </source>
</evidence>
<keyword evidence="7 8" id="KW-0472">Membrane</keyword>
<dbReference type="GO" id="GO:0005886">
    <property type="term" value="C:plasma membrane"/>
    <property type="evidence" value="ECO:0007669"/>
    <property type="project" value="UniProtKB-SubCell"/>
</dbReference>
<protein>
    <submittedName>
        <fullName evidence="10">ABC-2 type transporter</fullName>
    </submittedName>
</protein>
<evidence type="ECO:0000313" key="10">
    <source>
        <dbReference type="EMBL" id="ABX04532.1"/>
    </source>
</evidence>
<keyword evidence="4" id="KW-1003">Cell membrane</keyword>
<sequence>MITKALTIALAYLQTITRNRSFLFQMIVIPLLLTFIIGQAIGGGADELPDPNTKWRMVIANEDTGSLATQLVEYLQSTPRLEVQLVDRAAANAAVASADTGVIGALIIPADFSTKFASDQAVTLDYASFVASVESQYLEQSVDTALGQLSHSLNAADVSADVADELGLFATSDNPTTAQQTYRDDAVERALTAWETNPPVVVEAEQASFQQSDDGVPRGLNQTSPGLLVMFAFFFTIGGGSSLIQERTIGTLQRLMVMPMRKSTILFGKLLGIYIGCLIQIGILVLAGAFLFNVDWGNSPIAMLVFIPVFALNATSLSIMLAALVQTDAQLNSVSTIVVMALAALGGAWWPIEIVPEWMQQLGHALPSAWAMDGFNDIITRGLGLEAVLFEIGVLMAFTVGFFIIGIWRFRYE</sequence>
<accession>A9AUK5</accession>
<keyword evidence="6 8" id="KW-1133">Transmembrane helix</keyword>
<dbReference type="GO" id="GO:0140359">
    <property type="term" value="F:ABC-type transporter activity"/>
    <property type="evidence" value="ECO:0007669"/>
    <property type="project" value="InterPro"/>
</dbReference>
<feature type="transmembrane region" description="Helical" evidence="8">
    <location>
        <begin position="226"/>
        <end position="244"/>
    </location>
</feature>
<evidence type="ECO:0000259" key="9">
    <source>
        <dbReference type="PROSITE" id="PS51012"/>
    </source>
</evidence>
<dbReference type="Proteomes" id="UP000000787">
    <property type="component" value="Chromosome"/>
</dbReference>
<dbReference type="FunCoup" id="A9AUK5">
    <property type="interactions" value="91"/>
</dbReference>
<dbReference type="PROSITE" id="PS51012">
    <property type="entry name" value="ABC_TM2"/>
    <property type="match status" value="1"/>
</dbReference>
<dbReference type="KEGG" id="hau:Haur_1889"/>
<feature type="transmembrane region" description="Helical" evidence="8">
    <location>
        <begin position="331"/>
        <end position="352"/>
    </location>
</feature>
<dbReference type="Pfam" id="PF12698">
    <property type="entry name" value="ABC2_membrane_3"/>
    <property type="match status" value="1"/>
</dbReference>
<dbReference type="InParanoid" id="A9AUK5"/>
<feature type="transmembrane region" description="Helical" evidence="8">
    <location>
        <begin position="301"/>
        <end position="324"/>
    </location>
</feature>
<dbReference type="EMBL" id="CP000875">
    <property type="protein sequence ID" value="ABX04532.1"/>
    <property type="molecule type" value="Genomic_DNA"/>
</dbReference>
<dbReference type="InterPro" id="IPR047817">
    <property type="entry name" value="ABC2_TM_bact-type"/>
</dbReference>
<feature type="transmembrane region" description="Helical" evidence="8">
    <location>
        <begin position="265"/>
        <end position="289"/>
    </location>
</feature>
<evidence type="ECO:0000256" key="7">
    <source>
        <dbReference type="ARBA" id="ARBA00023136"/>
    </source>
</evidence>